<organism evidence="2 3">
    <name type="scientific">Dioszegia hungarica</name>
    <dbReference type="NCBI Taxonomy" id="4972"/>
    <lineage>
        <taxon>Eukaryota</taxon>
        <taxon>Fungi</taxon>
        <taxon>Dikarya</taxon>
        <taxon>Basidiomycota</taxon>
        <taxon>Agaricomycotina</taxon>
        <taxon>Tremellomycetes</taxon>
        <taxon>Tremellales</taxon>
        <taxon>Bulleribasidiaceae</taxon>
        <taxon>Dioszegia</taxon>
    </lineage>
</organism>
<keyword evidence="1" id="KW-0732">Signal</keyword>
<evidence type="ECO:0000256" key="1">
    <source>
        <dbReference type="SAM" id="SignalP"/>
    </source>
</evidence>
<feature type="signal peptide" evidence="1">
    <location>
        <begin position="1"/>
        <end position="15"/>
    </location>
</feature>
<dbReference type="Proteomes" id="UP001164286">
    <property type="component" value="Unassembled WGS sequence"/>
</dbReference>
<dbReference type="GeneID" id="77729262"/>
<dbReference type="RefSeq" id="XP_052943472.1">
    <property type="nucleotide sequence ID" value="XM_053090057.1"/>
</dbReference>
<feature type="chain" id="PRO_5041395323" evidence="1">
    <location>
        <begin position="16"/>
        <end position="209"/>
    </location>
</feature>
<reference evidence="2" key="1">
    <citation type="journal article" date="2022" name="G3 (Bethesda)">
        <title>High quality genome of the basidiomycete yeast Dioszegia hungarica PDD-24b-2 isolated from cloud water.</title>
        <authorList>
            <person name="Jarrige D."/>
            <person name="Haridas S."/>
            <person name="Bleykasten-Grosshans C."/>
            <person name="Joly M."/>
            <person name="Nadalig T."/>
            <person name="Sancelme M."/>
            <person name="Vuilleumier S."/>
            <person name="Grigoriev I.V."/>
            <person name="Amato P."/>
            <person name="Bringel F."/>
        </authorList>
    </citation>
    <scope>NUCLEOTIDE SEQUENCE</scope>
    <source>
        <strain evidence="2">PDD-24b-2</strain>
    </source>
</reference>
<proteinExistence type="predicted"/>
<keyword evidence="3" id="KW-1185">Reference proteome</keyword>
<gene>
    <name evidence="2" type="ORF">MKK02DRAFT_38353</name>
</gene>
<evidence type="ECO:0000313" key="3">
    <source>
        <dbReference type="Proteomes" id="UP001164286"/>
    </source>
</evidence>
<dbReference type="EMBL" id="JAKWFO010000008">
    <property type="protein sequence ID" value="KAI9633695.1"/>
    <property type="molecule type" value="Genomic_DNA"/>
</dbReference>
<name>A0AA38H4L7_9TREE</name>
<dbReference type="AlphaFoldDB" id="A0AA38H4L7"/>
<evidence type="ECO:0000313" key="2">
    <source>
        <dbReference type="EMBL" id="KAI9633695.1"/>
    </source>
</evidence>
<comment type="caution">
    <text evidence="2">The sequence shown here is derived from an EMBL/GenBank/DDBJ whole genome shotgun (WGS) entry which is preliminary data.</text>
</comment>
<protein>
    <submittedName>
        <fullName evidence="2">Uncharacterized protein</fullName>
    </submittedName>
</protein>
<sequence>MHFTSYIIALPLALAAPLLTPRQQIIPTLPALGIPEIRDMIHQRIDEVFGVQYRGRKAVIGDYINSKLPFADTVKQVIGADHTTQIDILADRLCIAGANQGSTCNELLAYAHAWYVAQQNGWTFEFVAQSLGANNMQQIDQGLRTLCLQPADDQEAQDEGLCQRISYAADQDANALIEENTELEDSGNSNSLEYFGLQAILPPPSPLGV</sequence>
<accession>A0AA38H4L7</accession>